<accession>A0A450WS97</accession>
<evidence type="ECO:0000259" key="1">
    <source>
        <dbReference type="Pfam" id="PF08463"/>
    </source>
</evidence>
<reference evidence="2" key="1">
    <citation type="submission" date="2019-02" db="EMBL/GenBank/DDBJ databases">
        <authorList>
            <person name="Gruber-Vodicka R. H."/>
            <person name="Seah K. B. B."/>
        </authorList>
    </citation>
    <scope>NUCLEOTIDE SEQUENCE</scope>
    <source>
        <strain evidence="2">BECK_BZ164</strain>
    </source>
</reference>
<dbReference type="EMBL" id="CAADFL010000656">
    <property type="protein sequence ID" value="VFK19936.1"/>
    <property type="molecule type" value="Genomic_DNA"/>
</dbReference>
<organism evidence="2">
    <name type="scientific">Candidatus Kentrum sp. FM</name>
    <dbReference type="NCBI Taxonomy" id="2126340"/>
    <lineage>
        <taxon>Bacteria</taxon>
        <taxon>Pseudomonadati</taxon>
        <taxon>Pseudomonadota</taxon>
        <taxon>Gammaproteobacteria</taxon>
        <taxon>Candidatus Kentrum</taxon>
    </lineage>
</organism>
<dbReference type="Pfam" id="PF08463">
    <property type="entry name" value="EcoEI_R_C"/>
    <property type="match status" value="1"/>
</dbReference>
<name>A0A450WS97_9GAMM</name>
<protein>
    <submittedName>
        <fullName evidence="2">Type I restriction enzyme, R subunit</fullName>
    </submittedName>
</protein>
<sequence>MRLWADPFERKEVMLELKERGIDFGELTEVTGQPDADPLDLLCHLAFDTPPRTRKERADYLRKNQPDFFDRYGPEAREIIEALLDKYTDAGPSQFTIPDSLYLPPISEYGNVSEIAGLFGGAQQMKRAVDRLQVLLYRN</sequence>
<gene>
    <name evidence="2" type="ORF">BECKFM1743B_GA0114221_106563</name>
</gene>
<evidence type="ECO:0000313" key="2">
    <source>
        <dbReference type="EMBL" id="VFK19936.1"/>
    </source>
</evidence>
<dbReference type="InterPro" id="IPR013670">
    <property type="entry name" value="EcoEI_R_C_dom"/>
</dbReference>
<dbReference type="GO" id="GO:0003677">
    <property type="term" value="F:DNA binding"/>
    <property type="evidence" value="ECO:0007669"/>
    <property type="project" value="InterPro"/>
</dbReference>
<dbReference type="AlphaFoldDB" id="A0A450WS97"/>
<dbReference type="GO" id="GO:0006304">
    <property type="term" value="P:DNA modification"/>
    <property type="evidence" value="ECO:0007669"/>
    <property type="project" value="InterPro"/>
</dbReference>
<feature type="domain" description="EcoEI R protein C-terminal" evidence="1">
    <location>
        <begin position="2"/>
        <end position="137"/>
    </location>
</feature>
<dbReference type="GO" id="GO:0003824">
    <property type="term" value="F:catalytic activity"/>
    <property type="evidence" value="ECO:0007669"/>
    <property type="project" value="InterPro"/>
</dbReference>
<proteinExistence type="predicted"/>